<dbReference type="SMART" id="SM00248">
    <property type="entry name" value="ANK"/>
    <property type="match status" value="5"/>
</dbReference>
<dbReference type="PANTHER" id="PTHR24171:SF8">
    <property type="entry name" value="BRCA1-ASSOCIATED RING DOMAIN PROTEIN 1"/>
    <property type="match status" value="1"/>
</dbReference>
<dbReference type="InterPro" id="IPR002110">
    <property type="entry name" value="Ankyrin_rpt"/>
</dbReference>
<feature type="repeat" description="ANK" evidence="3">
    <location>
        <begin position="544"/>
        <end position="576"/>
    </location>
</feature>
<evidence type="ECO:0000256" key="1">
    <source>
        <dbReference type="ARBA" id="ARBA00022737"/>
    </source>
</evidence>
<organism evidence="5 6">
    <name type="scientific">Apiospora saccharicola</name>
    <dbReference type="NCBI Taxonomy" id="335842"/>
    <lineage>
        <taxon>Eukaryota</taxon>
        <taxon>Fungi</taxon>
        <taxon>Dikarya</taxon>
        <taxon>Ascomycota</taxon>
        <taxon>Pezizomycotina</taxon>
        <taxon>Sordariomycetes</taxon>
        <taxon>Xylariomycetidae</taxon>
        <taxon>Amphisphaeriales</taxon>
        <taxon>Apiosporaceae</taxon>
        <taxon>Apiospora</taxon>
    </lineage>
</organism>
<feature type="repeat" description="ANK" evidence="3">
    <location>
        <begin position="442"/>
        <end position="474"/>
    </location>
</feature>
<evidence type="ECO:0008006" key="7">
    <source>
        <dbReference type="Google" id="ProtNLM"/>
    </source>
</evidence>
<feature type="region of interest" description="Disordered" evidence="4">
    <location>
        <begin position="28"/>
        <end position="47"/>
    </location>
</feature>
<dbReference type="Pfam" id="PF00023">
    <property type="entry name" value="Ank"/>
    <property type="match status" value="2"/>
</dbReference>
<dbReference type="EMBL" id="JAQQWM010000009">
    <property type="protein sequence ID" value="KAK8046555.1"/>
    <property type="molecule type" value="Genomic_DNA"/>
</dbReference>
<feature type="repeat" description="ANK" evidence="3">
    <location>
        <begin position="476"/>
        <end position="508"/>
    </location>
</feature>
<dbReference type="Pfam" id="PF12796">
    <property type="entry name" value="Ank_2"/>
    <property type="match status" value="1"/>
</dbReference>
<protein>
    <recommendedName>
        <fullName evidence="7">Ankyrin repeat protein</fullName>
    </recommendedName>
</protein>
<sequence>MMGTNPDIVQSGLIRVRRIDPGFARCPPQYRRNAQRETETTPPEQSHYKTIARISQSCYRLLQTLSHELPELQAHHHWGKKFIATLEKKIKDTRIQEIVSNINQRTTILQLSLTTLSLGAQAGMQQSQERIQHEIRDLADRVRSLTSGSRDSPNFVVGTDVQHTENIFSEISAWKKTAEDVAAAALLFNDDTYSLTSGASSETLPPYNDRDEDDFDPEPERSNDQSQEIVELQLGANQNYVKDFVRSELYLKAAEYQKRGILLRRRLDGDGVQTTRELKDMREELADILLRYGALDTDQEAREMLKALLKEEVGRSEEERDEDRRCRLYHKLGVVYLRRGNAKQARLMLQRAFDGRGAMVPVHGELKDTSEALVKALQLDQAYDEALGIKQWVQQQLCQETTPPPTPPGDESDHLKIYHWCTDNQMDIDAVSFALDAIDRKTGTTPLHRAVEKEELEVVRNMLLHVANINVRDQLSDSTPLLVAATTRSRRMVQLLLQKGAEVEVTDNSRMTALHRAQSKSGGVHVAELLLEASPNLLDQVDNYGKTALYLACERGNERMVRFLLERDARPNKPGPGQCTPLMVAVELVAKSSEKMQKTNIVRLLVSHGAAPSKRDNTGRTAFDVAKDAGLVAEEIRKILSRAAKPRFNSVSSGSTNRSSGSNRIG</sequence>
<keyword evidence="6" id="KW-1185">Reference proteome</keyword>
<dbReference type="Gene3D" id="1.25.40.20">
    <property type="entry name" value="Ankyrin repeat-containing domain"/>
    <property type="match status" value="1"/>
</dbReference>
<dbReference type="SUPFAM" id="SSF48403">
    <property type="entry name" value="Ankyrin repeat"/>
    <property type="match status" value="1"/>
</dbReference>
<evidence type="ECO:0000313" key="5">
    <source>
        <dbReference type="EMBL" id="KAK8046555.1"/>
    </source>
</evidence>
<evidence type="ECO:0000256" key="4">
    <source>
        <dbReference type="SAM" id="MobiDB-lite"/>
    </source>
</evidence>
<evidence type="ECO:0000256" key="3">
    <source>
        <dbReference type="PROSITE-ProRule" id="PRU00023"/>
    </source>
</evidence>
<proteinExistence type="predicted"/>
<dbReference type="PROSITE" id="PS50088">
    <property type="entry name" value="ANK_REPEAT"/>
    <property type="match status" value="3"/>
</dbReference>
<dbReference type="PRINTS" id="PR01415">
    <property type="entry name" value="ANKYRIN"/>
</dbReference>
<keyword evidence="2 3" id="KW-0040">ANK repeat</keyword>
<dbReference type="InterPro" id="IPR036770">
    <property type="entry name" value="Ankyrin_rpt-contain_sf"/>
</dbReference>
<dbReference type="Proteomes" id="UP001446871">
    <property type="component" value="Unassembled WGS sequence"/>
</dbReference>
<keyword evidence="1" id="KW-0677">Repeat</keyword>
<dbReference type="PANTHER" id="PTHR24171">
    <property type="entry name" value="ANKYRIN REPEAT DOMAIN-CONTAINING PROTEIN 39-RELATED"/>
    <property type="match status" value="1"/>
</dbReference>
<feature type="region of interest" description="Disordered" evidence="4">
    <location>
        <begin position="197"/>
        <end position="226"/>
    </location>
</feature>
<name>A0ABR1TIT3_9PEZI</name>
<comment type="caution">
    <text evidence="5">The sequence shown here is derived from an EMBL/GenBank/DDBJ whole genome shotgun (WGS) entry which is preliminary data.</text>
</comment>
<feature type="compositionally biased region" description="Low complexity" evidence="4">
    <location>
        <begin position="649"/>
        <end position="666"/>
    </location>
</feature>
<feature type="region of interest" description="Disordered" evidence="4">
    <location>
        <begin position="647"/>
        <end position="666"/>
    </location>
</feature>
<evidence type="ECO:0000256" key="2">
    <source>
        <dbReference type="ARBA" id="ARBA00023043"/>
    </source>
</evidence>
<dbReference type="PROSITE" id="PS50297">
    <property type="entry name" value="ANK_REP_REGION"/>
    <property type="match status" value="3"/>
</dbReference>
<evidence type="ECO:0000313" key="6">
    <source>
        <dbReference type="Proteomes" id="UP001446871"/>
    </source>
</evidence>
<accession>A0ABR1TIT3</accession>
<reference evidence="5 6" key="1">
    <citation type="submission" date="2023-01" db="EMBL/GenBank/DDBJ databases">
        <title>Analysis of 21 Apiospora genomes using comparative genomics revels a genus with tremendous synthesis potential of carbohydrate active enzymes and secondary metabolites.</title>
        <authorList>
            <person name="Sorensen T."/>
        </authorList>
    </citation>
    <scope>NUCLEOTIDE SEQUENCE [LARGE SCALE GENOMIC DNA]</scope>
    <source>
        <strain evidence="5 6">CBS 83171</strain>
    </source>
</reference>
<gene>
    <name evidence="5" type="ORF">PG996_014619</name>
</gene>